<organism evidence="3 4">
    <name type="scientific">Thermogemmata fonticola</name>
    <dbReference type="NCBI Taxonomy" id="2755323"/>
    <lineage>
        <taxon>Bacteria</taxon>
        <taxon>Pseudomonadati</taxon>
        <taxon>Planctomycetota</taxon>
        <taxon>Planctomycetia</taxon>
        <taxon>Gemmatales</taxon>
        <taxon>Gemmataceae</taxon>
        <taxon>Thermogemmata</taxon>
    </lineage>
</organism>
<dbReference type="EMBL" id="JACEFB010000007">
    <property type="protein sequence ID" value="MBA2226722.1"/>
    <property type="molecule type" value="Genomic_DNA"/>
</dbReference>
<protein>
    <submittedName>
        <fullName evidence="3">Glycerophosphodiester phosphodiesterase</fullName>
    </submittedName>
</protein>
<keyword evidence="4" id="KW-1185">Reference proteome</keyword>
<evidence type="ECO:0000313" key="3">
    <source>
        <dbReference type="EMBL" id="MBA2226722.1"/>
    </source>
</evidence>
<dbReference type="CDD" id="cd08582">
    <property type="entry name" value="GDPD_like_2"/>
    <property type="match status" value="1"/>
</dbReference>
<evidence type="ECO:0000259" key="2">
    <source>
        <dbReference type="PROSITE" id="PS51704"/>
    </source>
</evidence>
<proteinExistence type="predicted"/>
<evidence type="ECO:0000256" key="1">
    <source>
        <dbReference type="SAM" id="MobiDB-lite"/>
    </source>
</evidence>
<dbReference type="AlphaFoldDB" id="A0A7V8VF82"/>
<dbReference type="Gene3D" id="3.20.20.190">
    <property type="entry name" value="Phosphatidylinositol (PI) phosphodiesterase"/>
    <property type="match status" value="1"/>
</dbReference>
<evidence type="ECO:0000313" key="4">
    <source>
        <dbReference type="Proteomes" id="UP000542342"/>
    </source>
</evidence>
<dbReference type="GO" id="GO:0006629">
    <property type="term" value="P:lipid metabolic process"/>
    <property type="evidence" value="ECO:0007669"/>
    <property type="project" value="InterPro"/>
</dbReference>
<dbReference type="SUPFAM" id="SSF51695">
    <property type="entry name" value="PLC-like phosphodiesterases"/>
    <property type="match status" value="1"/>
</dbReference>
<dbReference type="Pfam" id="PF03009">
    <property type="entry name" value="GDPD"/>
    <property type="match status" value="1"/>
</dbReference>
<dbReference type="PANTHER" id="PTHR46211">
    <property type="entry name" value="GLYCEROPHOSPHORYL DIESTER PHOSPHODIESTERASE"/>
    <property type="match status" value="1"/>
</dbReference>
<accession>A0A7V8VF82</accession>
<dbReference type="InterPro" id="IPR030395">
    <property type="entry name" value="GP_PDE_dom"/>
</dbReference>
<name>A0A7V8VF82_9BACT</name>
<comment type="caution">
    <text evidence="3">The sequence shown here is derived from an EMBL/GenBank/DDBJ whole genome shotgun (WGS) entry which is preliminary data.</text>
</comment>
<dbReference type="Proteomes" id="UP000542342">
    <property type="component" value="Unassembled WGS sequence"/>
</dbReference>
<reference evidence="3 4" key="1">
    <citation type="submission" date="2020-07" db="EMBL/GenBank/DDBJ databases">
        <title>Thermogemmata thermophila gen. nov., sp. nov., a novel moderate thermophilic planctomycete from a Kamchatka hot spring.</title>
        <authorList>
            <person name="Elcheninov A.G."/>
            <person name="Podosokorskaya O.A."/>
            <person name="Kovaleva O.L."/>
            <person name="Novikov A."/>
            <person name="Bonch-Osmolovskaya E.A."/>
            <person name="Toshchakov S.V."/>
            <person name="Kublanov I.V."/>
        </authorList>
    </citation>
    <scope>NUCLEOTIDE SEQUENCE [LARGE SCALE GENOMIC DNA]</scope>
    <source>
        <strain evidence="3 4">2918</strain>
    </source>
</reference>
<gene>
    <name evidence="3" type="ORF">H0921_11180</name>
</gene>
<dbReference type="PROSITE" id="PS51704">
    <property type="entry name" value="GP_PDE"/>
    <property type="match status" value="1"/>
</dbReference>
<dbReference type="PANTHER" id="PTHR46211:SF1">
    <property type="entry name" value="GLYCEROPHOSPHODIESTER PHOSPHODIESTERASE, CYTOPLASMIC"/>
    <property type="match status" value="1"/>
</dbReference>
<feature type="domain" description="GP-PDE" evidence="2">
    <location>
        <begin position="40"/>
        <end position="284"/>
    </location>
</feature>
<dbReference type="InterPro" id="IPR017946">
    <property type="entry name" value="PLC-like_Pdiesterase_TIM-brl"/>
</dbReference>
<sequence length="291" mass="31623">MVKPVAGQNAKVAASSPPGGEAEARSTPGPKAAIGEAKTVEIVAHRGASWDAPENTLASMRLAWEQQADAIEMDCFLSRDGQIVVIHDADTRRTAGVSGKVADLSFEQLRRLDVGRWKDPRFAGERIPTLAEVLQTVPAGKRAFIEIKCGPEILPELGRVLKASGLKPAQTVIISFSEEVIAAVKKQYPERPAYWIAVLTPRQNKGQPRKVEEVIAIAQRLGADGVDLSAEVRVLTAEYARAIREAGLFLSVWTVNDVELARAMIRAGVQSITTDRPGWLREQLGLNRPQP</sequence>
<dbReference type="GO" id="GO:0008081">
    <property type="term" value="F:phosphoric diester hydrolase activity"/>
    <property type="evidence" value="ECO:0007669"/>
    <property type="project" value="InterPro"/>
</dbReference>
<feature type="region of interest" description="Disordered" evidence="1">
    <location>
        <begin position="1"/>
        <end position="33"/>
    </location>
</feature>